<dbReference type="PANTHER" id="PTHR43806">
    <property type="entry name" value="PEPTIDASE S8"/>
    <property type="match status" value="1"/>
</dbReference>
<evidence type="ECO:0000256" key="4">
    <source>
        <dbReference type="ARBA" id="ARBA00022825"/>
    </source>
</evidence>
<protein>
    <submittedName>
        <fullName evidence="9">Type VII secretion-associated serine protease mycosin</fullName>
    </submittedName>
</protein>
<dbReference type="RefSeq" id="WP_184536226.1">
    <property type="nucleotide sequence ID" value="NZ_JACHJW010000001.1"/>
</dbReference>
<keyword evidence="4" id="KW-0720">Serine protease</keyword>
<evidence type="ECO:0000259" key="8">
    <source>
        <dbReference type="Pfam" id="PF00082"/>
    </source>
</evidence>
<dbReference type="InterPro" id="IPR036852">
    <property type="entry name" value="Peptidase_S8/S53_dom_sf"/>
</dbReference>
<organism evidence="9 10">
    <name type="scientific">Micromonospora polyrhachis</name>
    <dbReference type="NCBI Taxonomy" id="1282883"/>
    <lineage>
        <taxon>Bacteria</taxon>
        <taxon>Bacillati</taxon>
        <taxon>Actinomycetota</taxon>
        <taxon>Actinomycetes</taxon>
        <taxon>Micromonosporales</taxon>
        <taxon>Micromonosporaceae</taxon>
        <taxon>Micromonospora</taxon>
    </lineage>
</organism>
<keyword evidence="7" id="KW-0732">Signal</keyword>
<feature type="transmembrane region" description="Helical" evidence="6">
    <location>
        <begin position="354"/>
        <end position="376"/>
    </location>
</feature>
<keyword evidence="3" id="KW-0378">Hydrolase</keyword>
<dbReference type="PROSITE" id="PS51892">
    <property type="entry name" value="SUBTILASE"/>
    <property type="match status" value="1"/>
</dbReference>
<gene>
    <name evidence="9" type="ORF">FHR38_004183</name>
</gene>
<feature type="chain" id="PRO_5031418529" evidence="7">
    <location>
        <begin position="26"/>
        <end position="387"/>
    </location>
</feature>
<evidence type="ECO:0000256" key="7">
    <source>
        <dbReference type="SAM" id="SignalP"/>
    </source>
</evidence>
<dbReference type="PANTHER" id="PTHR43806:SF11">
    <property type="entry name" value="CEREVISIN-RELATED"/>
    <property type="match status" value="1"/>
</dbReference>
<evidence type="ECO:0000313" key="10">
    <source>
        <dbReference type="Proteomes" id="UP000578819"/>
    </source>
</evidence>
<feature type="domain" description="Peptidase S8/S53" evidence="8">
    <location>
        <begin position="61"/>
        <end position="311"/>
    </location>
</feature>
<dbReference type="Proteomes" id="UP000578819">
    <property type="component" value="Unassembled WGS sequence"/>
</dbReference>
<dbReference type="EMBL" id="JACHJW010000001">
    <property type="protein sequence ID" value="MBB4960450.1"/>
    <property type="molecule type" value="Genomic_DNA"/>
</dbReference>
<evidence type="ECO:0000313" key="9">
    <source>
        <dbReference type="EMBL" id="MBB4960450.1"/>
    </source>
</evidence>
<dbReference type="PROSITE" id="PS00136">
    <property type="entry name" value="SUBTILASE_ASP"/>
    <property type="match status" value="1"/>
</dbReference>
<name>A0A7W7SVL7_9ACTN</name>
<evidence type="ECO:0000256" key="6">
    <source>
        <dbReference type="SAM" id="Phobius"/>
    </source>
</evidence>
<dbReference type="Gene3D" id="3.40.50.200">
    <property type="entry name" value="Peptidase S8/S53 domain"/>
    <property type="match status" value="1"/>
</dbReference>
<sequence>MVRRLAAVVLMAASVLVLSPAPAHAASCGYQSKPVAAPKISVTSWAQRLLDLPRAHQLATGSGVRVAVVDSGVDRRHPQLAKAVQTGWDVTTGGSGGTLDCQRQGHGTAIASLIGARPASDASLVGVAPQATLLPIRVADNDPATDAPVSAAALATAVTESERLGADVIHISYSLAVDDARLRAAVARAIKSGVVVVAAAGDGLPGPSYPAAYDGVVGVGALAASGDVLDGSARGPHVDLVAPGEQLVAAARVGGHTVVGGTPAAAAVVSGAAALLRGSHPQWTNEEVVRRLLATADGTAGGTGNAAFGQGSVNPYRALVEPAATVGAVPTWAPAPATLAQAPTRPGWPGSWRVALACAALFGLGAAGLLTGRAVARTHRQRHRPSG</sequence>
<dbReference type="AlphaFoldDB" id="A0A7W7SVL7"/>
<dbReference type="PRINTS" id="PR00723">
    <property type="entry name" value="SUBTILISIN"/>
</dbReference>
<dbReference type="InterPro" id="IPR022398">
    <property type="entry name" value="Peptidase_S8_His-AS"/>
</dbReference>
<evidence type="ECO:0000256" key="3">
    <source>
        <dbReference type="ARBA" id="ARBA00022801"/>
    </source>
</evidence>
<dbReference type="InterPro" id="IPR050131">
    <property type="entry name" value="Peptidase_S8_subtilisin-like"/>
</dbReference>
<dbReference type="GO" id="GO:0004252">
    <property type="term" value="F:serine-type endopeptidase activity"/>
    <property type="evidence" value="ECO:0007669"/>
    <property type="project" value="InterPro"/>
</dbReference>
<keyword evidence="6" id="KW-0812">Transmembrane</keyword>
<comment type="caution">
    <text evidence="5">Lacks conserved residue(s) required for the propagation of feature annotation.</text>
</comment>
<dbReference type="Pfam" id="PF00082">
    <property type="entry name" value="Peptidase_S8"/>
    <property type="match status" value="1"/>
</dbReference>
<dbReference type="InterPro" id="IPR023827">
    <property type="entry name" value="Peptidase_S8_Asp-AS"/>
</dbReference>
<dbReference type="InterPro" id="IPR000209">
    <property type="entry name" value="Peptidase_S8/S53_dom"/>
</dbReference>
<keyword evidence="6" id="KW-1133">Transmembrane helix</keyword>
<dbReference type="SUPFAM" id="SSF52743">
    <property type="entry name" value="Subtilisin-like"/>
    <property type="match status" value="1"/>
</dbReference>
<dbReference type="GO" id="GO:0006508">
    <property type="term" value="P:proteolysis"/>
    <property type="evidence" value="ECO:0007669"/>
    <property type="project" value="UniProtKB-KW"/>
</dbReference>
<keyword evidence="6" id="KW-0472">Membrane</keyword>
<proteinExistence type="inferred from homology"/>
<dbReference type="InterPro" id="IPR015500">
    <property type="entry name" value="Peptidase_S8_subtilisin-rel"/>
</dbReference>
<dbReference type="PROSITE" id="PS00137">
    <property type="entry name" value="SUBTILASE_HIS"/>
    <property type="match status" value="1"/>
</dbReference>
<evidence type="ECO:0000256" key="1">
    <source>
        <dbReference type="ARBA" id="ARBA00011073"/>
    </source>
</evidence>
<keyword evidence="2 9" id="KW-0645">Protease</keyword>
<feature type="signal peptide" evidence="7">
    <location>
        <begin position="1"/>
        <end position="25"/>
    </location>
</feature>
<keyword evidence="10" id="KW-1185">Reference proteome</keyword>
<evidence type="ECO:0000256" key="2">
    <source>
        <dbReference type="ARBA" id="ARBA00022670"/>
    </source>
</evidence>
<comment type="similarity">
    <text evidence="1 5">Belongs to the peptidase S8 family.</text>
</comment>
<comment type="caution">
    <text evidence="9">The sequence shown here is derived from an EMBL/GenBank/DDBJ whole genome shotgun (WGS) entry which is preliminary data.</text>
</comment>
<evidence type="ECO:0000256" key="5">
    <source>
        <dbReference type="PROSITE-ProRule" id="PRU01240"/>
    </source>
</evidence>
<reference evidence="9 10" key="1">
    <citation type="submission" date="2020-08" db="EMBL/GenBank/DDBJ databases">
        <title>Sequencing the genomes of 1000 actinobacteria strains.</title>
        <authorList>
            <person name="Klenk H.-P."/>
        </authorList>
    </citation>
    <scope>NUCLEOTIDE SEQUENCE [LARGE SCALE GENOMIC DNA]</scope>
    <source>
        <strain evidence="9 10">DSM 45886</strain>
    </source>
</reference>
<accession>A0A7W7SVL7</accession>